<dbReference type="InterPro" id="IPR002575">
    <property type="entry name" value="Aminoglycoside_PTrfase"/>
</dbReference>
<evidence type="ECO:0000259" key="1">
    <source>
        <dbReference type="Pfam" id="PF01636"/>
    </source>
</evidence>
<dbReference type="PANTHER" id="PTHR21064">
    <property type="entry name" value="AMINOGLYCOSIDE PHOSPHOTRANSFERASE DOMAIN-CONTAINING PROTEIN-RELATED"/>
    <property type="match status" value="1"/>
</dbReference>
<dbReference type="Pfam" id="PF01636">
    <property type="entry name" value="APH"/>
    <property type="match status" value="1"/>
</dbReference>
<protein>
    <submittedName>
        <fullName evidence="2">Phosphotransferase enzyme family protein</fullName>
    </submittedName>
</protein>
<dbReference type="PANTHER" id="PTHR21064:SF5">
    <property type="entry name" value="SLR1880 PROTEIN"/>
    <property type="match status" value="1"/>
</dbReference>
<dbReference type="SUPFAM" id="SSF56112">
    <property type="entry name" value="Protein kinase-like (PK-like)"/>
    <property type="match status" value="1"/>
</dbReference>
<dbReference type="EMBL" id="FQVI01000024">
    <property type="protein sequence ID" value="SHF37874.1"/>
    <property type="molecule type" value="Genomic_DNA"/>
</dbReference>
<keyword evidence="2" id="KW-0808">Transferase</keyword>
<organism evidence="2 3">
    <name type="scientific">Lactonifactor longoviformis DSM 17459</name>
    <dbReference type="NCBI Taxonomy" id="1122155"/>
    <lineage>
        <taxon>Bacteria</taxon>
        <taxon>Bacillati</taxon>
        <taxon>Bacillota</taxon>
        <taxon>Clostridia</taxon>
        <taxon>Eubacteriales</taxon>
        <taxon>Clostridiaceae</taxon>
        <taxon>Lactonifactor</taxon>
    </lineage>
</organism>
<reference evidence="2 3" key="1">
    <citation type="submission" date="2016-11" db="EMBL/GenBank/DDBJ databases">
        <authorList>
            <person name="Jaros S."/>
            <person name="Januszkiewicz K."/>
            <person name="Wedrychowicz H."/>
        </authorList>
    </citation>
    <scope>NUCLEOTIDE SEQUENCE [LARGE SCALE GENOMIC DNA]</scope>
    <source>
        <strain evidence="2 3">DSM 17459</strain>
    </source>
</reference>
<keyword evidence="3" id="KW-1185">Reference proteome</keyword>
<name>A0A1M5B5T1_9CLOT</name>
<dbReference type="RefSeq" id="WP_423241204.1">
    <property type="nucleotide sequence ID" value="NZ_FQVI01000024.1"/>
</dbReference>
<dbReference type="GO" id="GO:0016740">
    <property type="term" value="F:transferase activity"/>
    <property type="evidence" value="ECO:0007669"/>
    <property type="project" value="UniProtKB-KW"/>
</dbReference>
<feature type="domain" description="Aminoglycoside phosphotransferase" evidence="1">
    <location>
        <begin position="24"/>
        <end position="266"/>
    </location>
</feature>
<dbReference type="InterPro" id="IPR050249">
    <property type="entry name" value="Pseudomonas-type_ThrB"/>
</dbReference>
<proteinExistence type="predicted"/>
<dbReference type="Proteomes" id="UP000184245">
    <property type="component" value="Unassembled WGS sequence"/>
</dbReference>
<dbReference type="InterPro" id="IPR011009">
    <property type="entry name" value="Kinase-like_dom_sf"/>
</dbReference>
<sequence length="381" mass="43960">MEQEIMQEVIQHFRFPEHLKEEIPYGSGHINDTFRLTFEGETGKPRRFILQRMNKEIFLRPVELMENIVGVTTWLRGKIISNGGDPERETLNLVPAADGNCYYRDSAGDYWRAYLFIEDAVCYNQVEKPEDFYESALAFGHFQRLLADYPAKTLHETIKDFHNTEERFLKLQKAVREDVCKRADKVKDEIAFALSRESLAHTLCRMQKNGELPLRVTHNDTKLNNIMMDRATGKGICVIDLDTVMPGLAVNDFGDSIRFGASTGAEDERDLSKIWCSLELFEAYTKGFLEGCGGSLTHEEICMLPDGAITMTYECGIRFLTDYLSGDTYFKTHREGQNLDRCRTQFKLVADMEQKKQQMYEIIANYANIKQHKCFKTNLIK</sequence>
<evidence type="ECO:0000313" key="3">
    <source>
        <dbReference type="Proteomes" id="UP000184245"/>
    </source>
</evidence>
<evidence type="ECO:0000313" key="2">
    <source>
        <dbReference type="EMBL" id="SHF37874.1"/>
    </source>
</evidence>
<accession>A0A1M5B5T1</accession>
<dbReference type="AlphaFoldDB" id="A0A1M5B5T1"/>
<dbReference type="STRING" id="1122155.SAMN02745158_03498"/>
<dbReference type="Gene3D" id="3.90.1200.10">
    <property type="match status" value="1"/>
</dbReference>
<gene>
    <name evidence="2" type="ORF">SAMN02745158_03498</name>
</gene>